<sequence>MLKMHRALMLCSVLLIASCAQMPEEMALDSKVYSANNAGLVTGALADTGPYGTWLEFRDVRTGKSFGWAAKGYYSAWLPAGDYEVSGLGSRAGALGAFGDPLRFTVEQGKVNYLGELVNGCPYPAVPTARYGLKNCGALALGTCSVPRPSIGLCVVDRQKQAMRVFLKEHPGYTGLPVRTALMGVR</sequence>
<evidence type="ECO:0000256" key="1">
    <source>
        <dbReference type="SAM" id="SignalP"/>
    </source>
</evidence>
<name>A0A1Q9R5K0_PSEPU</name>
<comment type="caution">
    <text evidence="2">The sequence shown here is derived from an EMBL/GenBank/DDBJ whole genome shotgun (WGS) entry which is preliminary data.</text>
</comment>
<evidence type="ECO:0000313" key="2">
    <source>
        <dbReference type="EMBL" id="OLS62694.1"/>
    </source>
</evidence>
<dbReference type="Proteomes" id="UP000186736">
    <property type="component" value="Unassembled WGS sequence"/>
</dbReference>
<dbReference type="RefSeq" id="WP_075803374.1">
    <property type="nucleotide sequence ID" value="NZ_MKZO01000020.1"/>
</dbReference>
<keyword evidence="1" id="KW-0732">Signal</keyword>
<gene>
    <name evidence="2" type="ORF">PSEMO_24570</name>
</gene>
<evidence type="ECO:0000313" key="3">
    <source>
        <dbReference type="Proteomes" id="UP000186736"/>
    </source>
</evidence>
<feature type="signal peptide" evidence="1">
    <location>
        <begin position="1"/>
        <end position="22"/>
    </location>
</feature>
<evidence type="ECO:0008006" key="4">
    <source>
        <dbReference type="Google" id="ProtNLM"/>
    </source>
</evidence>
<dbReference type="EMBL" id="MKZO01000020">
    <property type="protein sequence ID" value="OLS62694.1"/>
    <property type="molecule type" value="Genomic_DNA"/>
</dbReference>
<feature type="chain" id="PRO_5012660932" description="Lipoprotein" evidence="1">
    <location>
        <begin position="23"/>
        <end position="186"/>
    </location>
</feature>
<dbReference type="AlphaFoldDB" id="A0A1Q9R5K0"/>
<protein>
    <recommendedName>
        <fullName evidence="4">Lipoprotein</fullName>
    </recommendedName>
</protein>
<dbReference type="PROSITE" id="PS51257">
    <property type="entry name" value="PROKAR_LIPOPROTEIN"/>
    <property type="match status" value="1"/>
</dbReference>
<dbReference type="OrthoDB" id="6959344at2"/>
<accession>A0A1Q9R5K0</accession>
<reference evidence="2 3" key="1">
    <citation type="submission" date="2016-10" db="EMBL/GenBank/DDBJ databases">
        <title>Genome Sequence of Pseudomonas putida GM4FR.</title>
        <authorList>
            <person name="Poehlein A."/>
            <person name="Wemheuer F."/>
            <person name="Hollensteiner J."/>
            <person name="Wemheuer B."/>
        </authorList>
    </citation>
    <scope>NUCLEOTIDE SEQUENCE [LARGE SCALE GENOMIC DNA]</scope>
    <source>
        <strain evidence="2 3">GM4FR</strain>
    </source>
</reference>
<organism evidence="2 3">
    <name type="scientific">Pseudomonas putida</name>
    <name type="common">Arthrobacter siderocapsulatus</name>
    <dbReference type="NCBI Taxonomy" id="303"/>
    <lineage>
        <taxon>Bacteria</taxon>
        <taxon>Pseudomonadati</taxon>
        <taxon>Pseudomonadota</taxon>
        <taxon>Gammaproteobacteria</taxon>
        <taxon>Pseudomonadales</taxon>
        <taxon>Pseudomonadaceae</taxon>
        <taxon>Pseudomonas</taxon>
    </lineage>
</organism>
<proteinExistence type="predicted"/>